<dbReference type="Gene3D" id="1.20.120.450">
    <property type="entry name" value="dinb family like domain"/>
    <property type="match status" value="1"/>
</dbReference>
<evidence type="ECO:0000259" key="1">
    <source>
        <dbReference type="Pfam" id="PF12867"/>
    </source>
</evidence>
<evidence type="ECO:0000313" key="2">
    <source>
        <dbReference type="EMBL" id="SER44386.1"/>
    </source>
</evidence>
<dbReference type="STRING" id="478744.SAMN05444359_1441"/>
<dbReference type="AlphaFoldDB" id="A0A1H9P813"/>
<reference evidence="3" key="1">
    <citation type="submission" date="2016-10" db="EMBL/GenBank/DDBJ databases">
        <authorList>
            <person name="Varghese N."/>
            <person name="Submissions S."/>
        </authorList>
    </citation>
    <scope>NUCLEOTIDE SEQUENCE [LARGE SCALE GENOMIC DNA]</scope>
    <source>
        <strain evidence="3">DSM 24740</strain>
    </source>
</reference>
<organism evidence="2 3">
    <name type="scientific">Neolewinella agarilytica</name>
    <dbReference type="NCBI Taxonomy" id="478744"/>
    <lineage>
        <taxon>Bacteria</taxon>
        <taxon>Pseudomonadati</taxon>
        <taxon>Bacteroidota</taxon>
        <taxon>Saprospiria</taxon>
        <taxon>Saprospirales</taxon>
        <taxon>Lewinellaceae</taxon>
        <taxon>Neolewinella</taxon>
    </lineage>
</organism>
<evidence type="ECO:0000313" key="3">
    <source>
        <dbReference type="Proteomes" id="UP000199021"/>
    </source>
</evidence>
<gene>
    <name evidence="2" type="ORF">SAMN05444359_1441</name>
</gene>
<keyword evidence="3" id="KW-1185">Reference proteome</keyword>
<feature type="domain" description="DinB-like" evidence="1">
    <location>
        <begin position="27"/>
        <end position="145"/>
    </location>
</feature>
<dbReference type="EMBL" id="FOFB01000044">
    <property type="protein sequence ID" value="SER44386.1"/>
    <property type="molecule type" value="Genomic_DNA"/>
</dbReference>
<sequence>MSGNTDWLANQFETMFAAKPWYGKGMLESLEAIPEERWQRAVGHQSIARLVGHMLMWRRFLIEKLRNNDDFVLQYFSPEEWPEVSHLSAGELLQELKASQAELLEELERVSELALEEKVPSKYDYTKRTLVNGVLQHDIYHLGQINLLNAQIGKGK</sequence>
<dbReference type="Proteomes" id="UP000199021">
    <property type="component" value="Unassembled WGS sequence"/>
</dbReference>
<dbReference type="InterPro" id="IPR024775">
    <property type="entry name" value="DinB-like"/>
</dbReference>
<dbReference type="InterPro" id="IPR034660">
    <property type="entry name" value="DinB/YfiT-like"/>
</dbReference>
<protein>
    <submittedName>
        <fullName evidence="2">Uncharacterized damage-inducible protein DinB (Forms a four-helix bundle)</fullName>
    </submittedName>
</protein>
<dbReference type="Pfam" id="PF12867">
    <property type="entry name" value="DinB_2"/>
    <property type="match status" value="1"/>
</dbReference>
<name>A0A1H9P813_9BACT</name>
<proteinExistence type="predicted"/>
<dbReference type="SUPFAM" id="SSF109854">
    <property type="entry name" value="DinB/YfiT-like putative metalloenzymes"/>
    <property type="match status" value="1"/>
</dbReference>
<dbReference type="InParanoid" id="A0A1H9P813"/>
<accession>A0A1H9P813</accession>